<feature type="domain" description="Sulfatase N-terminal" evidence="2">
    <location>
        <begin position="38"/>
        <end position="362"/>
    </location>
</feature>
<name>A0A6B2NNC9_9RHOB</name>
<keyword evidence="1" id="KW-0732">Signal</keyword>
<dbReference type="AlphaFoldDB" id="A0A6B2NNC9"/>
<accession>A0A6B2NNC9</accession>
<dbReference type="PANTHER" id="PTHR43751">
    <property type="entry name" value="SULFATASE"/>
    <property type="match status" value="1"/>
</dbReference>
<protein>
    <submittedName>
        <fullName evidence="3">Arylsulfatase</fullName>
    </submittedName>
</protein>
<dbReference type="CDD" id="cd16142">
    <property type="entry name" value="ARS_like"/>
    <property type="match status" value="1"/>
</dbReference>
<dbReference type="Pfam" id="PF00884">
    <property type="entry name" value="Sulfatase"/>
    <property type="match status" value="1"/>
</dbReference>
<dbReference type="Gene3D" id="3.40.720.10">
    <property type="entry name" value="Alkaline Phosphatase, subunit A"/>
    <property type="match status" value="1"/>
</dbReference>
<dbReference type="InterPro" id="IPR017850">
    <property type="entry name" value="Alkaline_phosphatase_core_sf"/>
</dbReference>
<feature type="chain" id="PRO_5025420530" evidence="1">
    <location>
        <begin position="33"/>
        <end position="520"/>
    </location>
</feature>
<dbReference type="Gene3D" id="3.30.1120.10">
    <property type="match status" value="1"/>
</dbReference>
<feature type="signal peptide" evidence="1">
    <location>
        <begin position="1"/>
        <end position="32"/>
    </location>
</feature>
<evidence type="ECO:0000313" key="3">
    <source>
        <dbReference type="EMBL" id="NDW44780.1"/>
    </source>
</evidence>
<evidence type="ECO:0000256" key="1">
    <source>
        <dbReference type="SAM" id="SignalP"/>
    </source>
</evidence>
<dbReference type="InterPro" id="IPR000917">
    <property type="entry name" value="Sulfatase_N"/>
</dbReference>
<organism evidence="3">
    <name type="scientific">Ruegeria sp. PrR005</name>
    <dbReference type="NCBI Taxonomy" id="2706882"/>
    <lineage>
        <taxon>Bacteria</taxon>
        <taxon>Pseudomonadati</taxon>
        <taxon>Pseudomonadota</taxon>
        <taxon>Alphaproteobacteria</taxon>
        <taxon>Rhodobacterales</taxon>
        <taxon>Roseobacteraceae</taxon>
        <taxon>Ruegeria</taxon>
    </lineage>
</organism>
<evidence type="ECO:0000259" key="2">
    <source>
        <dbReference type="Pfam" id="PF00884"/>
    </source>
</evidence>
<proteinExistence type="predicted"/>
<dbReference type="InterPro" id="IPR052701">
    <property type="entry name" value="GAG_Ulvan_Degrading_Sulfatases"/>
</dbReference>
<gene>
    <name evidence="3" type="ORF">G0P99_07410</name>
</gene>
<sequence>MLATKVFKKIRGTASVALMCAGISMTGNIAAAQDKPLNFLIIWGDDVGYWNISAYNQGMMGYETPNIDRIANDGMLFTHGYGEQSCTAGRASFVTGQSGFRTGLLKVGLPGAKEGMSEKDPTIAEYMRSKGYMTGQYGKNHLGDLDEHLPTNHGFDEFFGNLYHLNAEEEPENEDYPKDPAFKEKFGPRGVIKSNVDGTIEDTGPLTKKRMETIDEEVTAGALDFMQRAHDEEKPFFLWYNTTRMHIFTHLKEESKGVTGLGTYPDGMVEHDKMVGQMLDKLEELGIADNTVVMYSTDNGAEVFSWPDGGTTPFRGEKNDNWEGGYRVPMMIKWPGVIEPGRKSNQIISHLDWFPTFMSALGDGDMKERMLTEAPFGEGNEPVHLDGYDFMPYFRGEADKGPRREFFYFSDGGDLVNMRYDQWKVVFAEQRAHGFDVWQEPLTFLRLPKVMNLYSDPFERAEHESIGYSQWRLERAYLLVPAQAFVAQFLGTFKDFPPRQEPASFSIDQVLKTLQTNQGG</sequence>
<dbReference type="PANTHER" id="PTHR43751:SF2">
    <property type="entry name" value="SULFATASE N-TERMINAL DOMAIN-CONTAINING PROTEIN"/>
    <property type="match status" value="1"/>
</dbReference>
<comment type="caution">
    <text evidence="3">The sequence shown here is derived from an EMBL/GenBank/DDBJ whole genome shotgun (WGS) entry which is preliminary data.</text>
</comment>
<dbReference type="EMBL" id="JAAGOX010000011">
    <property type="protein sequence ID" value="NDW44780.1"/>
    <property type="molecule type" value="Genomic_DNA"/>
</dbReference>
<reference evidence="3" key="1">
    <citation type="submission" date="2020-02" db="EMBL/GenBank/DDBJ databases">
        <title>Delineation of the pyrene-degrading pathway in Roseobacter clade bacteria by genomic analysis.</title>
        <authorList>
            <person name="Zhou H."/>
            <person name="Wang H."/>
        </authorList>
    </citation>
    <scope>NUCLEOTIDE SEQUENCE</scope>
    <source>
        <strain evidence="3">PrR005</strain>
    </source>
</reference>
<dbReference type="SUPFAM" id="SSF53649">
    <property type="entry name" value="Alkaline phosphatase-like"/>
    <property type="match status" value="1"/>
</dbReference>